<feature type="region of interest" description="Disordered" evidence="7">
    <location>
        <begin position="20"/>
        <end position="92"/>
    </location>
</feature>
<dbReference type="GO" id="GO:0016020">
    <property type="term" value="C:membrane"/>
    <property type="evidence" value="ECO:0007669"/>
    <property type="project" value="UniProtKB-SubCell"/>
</dbReference>
<feature type="transmembrane region" description="Helical" evidence="8">
    <location>
        <begin position="103"/>
        <end position="125"/>
    </location>
</feature>
<dbReference type="PANTHER" id="PTHR16950:SF25">
    <property type="entry name" value="ZINC TRANSPORTER SLC39A7"/>
    <property type="match status" value="1"/>
</dbReference>
<dbReference type="AlphaFoldDB" id="A0A2G9TJW1"/>
<feature type="compositionally biased region" description="Basic and acidic residues" evidence="7">
    <location>
        <begin position="65"/>
        <end position="91"/>
    </location>
</feature>
<feature type="compositionally biased region" description="Basic and acidic residues" evidence="7">
    <location>
        <begin position="22"/>
        <end position="56"/>
    </location>
</feature>
<evidence type="ECO:0000313" key="9">
    <source>
        <dbReference type="EMBL" id="PIO58247.1"/>
    </source>
</evidence>
<feature type="transmembrane region" description="Helical" evidence="8">
    <location>
        <begin position="137"/>
        <end position="158"/>
    </location>
</feature>
<sequence>MYVGSFDRGSQGAARELEELEEHGHSHDAHGHSHEAHGHSHDSHGHSHEAHGHSHESGGGCPYARDGHHNHDAHTHSHSHGEKDHTHKEFARGSARVQLRPNLWLHAIGATLLISAAPCFILFFIPIQDNSPSNGPWLKVLLAFGSGGLLGDAFLHLIPHAVPHSSGSHAHSHSHSHQEGHSHEPHDMSVGGWVLA</sequence>
<accession>A0A2G9TJW1</accession>
<evidence type="ECO:0000256" key="7">
    <source>
        <dbReference type="SAM" id="MobiDB-lite"/>
    </source>
</evidence>
<gene>
    <name evidence="9" type="ORF">TELCIR_20322</name>
</gene>
<evidence type="ECO:0000256" key="8">
    <source>
        <dbReference type="SAM" id="Phobius"/>
    </source>
</evidence>
<dbReference type="PANTHER" id="PTHR16950">
    <property type="entry name" value="ZINC TRANSPORTER SLC39A7 HISTIDINE-RICH MEMBRANE PROTEIN KE4"/>
    <property type="match status" value="1"/>
</dbReference>
<keyword evidence="10" id="KW-1185">Reference proteome</keyword>
<proteinExistence type="inferred from homology"/>
<comment type="subcellular location">
    <subcellularLocation>
        <location evidence="1">Membrane</location>
        <topology evidence="1">Multi-pass membrane protein</topology>
    </subcellularLocation>
</comment>
<dbReference type="OrthoDB" id="200954at2759"/>
<dbReference type="GO" id="GO:0006882">
    <property type="term" value="P:intracellular zinc ion homeostasis"/>
    <property type="evidence" value="ECO:0007669"/>
    <property type="project" value="TreeGrafter"/>
</dbReference>
<dbReference type="InterPro" id="IPR003689">
    <property type="entry name" value="ZIP"/>
</dbReference>
<evidence type="ECO:0000256" key="6">
    <source>
        <dbReference type="ARBA" id="ARBA00038485"/>
    </source>
</evidence>
<evidence type="ECO:0008006" key="11">
    <source>
        <dbReference type="Google" id="ProtNLM"/>
    </source>
</evidence>
<name>A0A2G9TJW1_TELCI</name>
<dbReference type="Pfam" id="PF02535">
    <property type="entry name" value="Zip"/>
    <property type="match status" value="1"/>
</dbReference>
<evidence type="ECO:0000256" key="4">
    <source>
        <dbReference type="ARBA" id="ARBA00022989"/>
    </source>
</evidence>
<comment type="similarity">
    <text evidence="6">Belongs to the ZIP transporter (TC 2.A.5) family. KE4/Catsup subfamily.</text>
</comment>
<dbReference type="GO" id="GO:0005385">
    <property type="term" value="F:zinc ion transmembrane transporter activity"/>
    <property type="evidence" value="ECO:0007669"/>
    <property type="project" value="TreeGrafter"/>
</dbReference>
<keyword evidence="4 8" id="KW-1133">Transmembrane helix</keyword>
<feature type="compositionally biased region" description="Basic and acidic residues" evidence="7">
    <location>
        <begin position="176"/>
        <end position="186"/>
    </location>
</feature>
<evidence type="ECO:0000256" key="3">
    <source>
        <dbReference type="ARBA" id="ARBA00022692"/>
    </source>
</evidence>
<reference evidence="9 10" key="1">
    <citation type="submission" date="2015-09" db="EMBL/GenBank/DDBJ databases">
        <title>Draft genome of the parasitic nematode Teladorsagia circumcincta isolate WARC Sus (inbred).</title>
        <authorList>
            <person name="Mitreva M."/>
        </authorList>
    </citation>
    <scope>NUCLEOTIDE SEQUENCE [LARGE SCALE GENOMIC DNA]</scope>
    <source>
        <strain evidence="9 10">S</strain>
    </source>
</reference>
<keyword evidence="5 8" id="KW-0472">Membrane</keyword>
<protein>
    <recommendedName>
        <fullName evidence="11">Metal cation transporter, ZIP family</fullName>
    </recommendedName>
</protein>
<dbReference type="Proteomes" id="UP000230423">
    <property type="component" value="Unassembled WGS sequence"/>
</dbReference>
<evidence type="ECO:0000256" key="1">
    <source>
        <dbReference type="ARBA" id="ARBA00004141"/>
    </source>
</evidence>
<keyword evidence="2" id="KW-0813">Transport</keyword>
<feature type="non-terminal residue" evidence="9">
    <location>
        <position position="196"/>
    </location>
</feature>
<organism evidence="9 10">
    <name type="scientific">Teladorsagia circumcincta</name>
    <name type="common">Brown stomach worm</name>
    <name type="synonym">Ostertagia circumcincta</name>
    <dbReference type="NCBI Taxonomy" id="45464"/>
    <lineage>
        <taxon>Eukaryota</taxon>
        <taxon>Metazoa</taxon>
        <taxon>Ecdysozoa</taxon>
        <taxon>Nematoda</taxon>
        <taxon>Chromadorea</taxon>
        <taxon>Rhabditida</taxon>
        <taxon>Rhabditina</taxon>
        <taxon>Rhabditomorpha</taxon>
        <taxon>Strongyloidea</taxon>
        <taxon>Trichostrongylidae</taxon>
        <taxon>Teladorsagia</taxon>
    </lineage>
</organism>
<keyword evidence="3 8" id="KW-0812">Transmembrane</keyword>
<feature type="region of interest" description="Disordered" evidence="7">
    <location>
        <begin position="165"/>
        <end position="186"/>
    </location>
</feature>
<evidence type="ECO:0000256" key="2">
    <source>
        <dbReference type="ARBA" id="ARBA00022448"/>
    </source>
</evidence>
<dbReference type="EMBL" id="KZ361825">
    <property type="protein sequence ID" value="PIO58247.1"/>
    <property type="molecule type" value="Genomic_DNA"/>
</dbReference>
<evidence type="ECO:0000313" key="10">
    <source>
        <dbReference type="Proteomes" id="UP000230423"/>
    </source>
</evidence>
<evidence type="ECO:0000256" key="5">
    <source>
        <dbReference type="ARBA" id="ARBA00023136"/>
    </source>
</evidence>